<feature type="domain" description="DUF7788" evidence="3">
    <location>
        <begin position="313"/>
        <end position="465"/>
    </location>
</feature>
<dbReference type="InterPro" id="IPR011205">
    <property type="entry name" value="UCP015417_vWA"/>
</dbReference>
<reference evidence="4 5" key="3">
    <citation type="submission" date="2019-11" db="EMBL/GenBank/DDBJ databases">
        <title>A de novo genome assembly of a pear dwarfing rootstock.</title>
        <authorList>
            <person name="Wang F."/>
            <person name="Wang J."/>
            <person name="Li S."/>
            <person name="Zhang Y."/>
            <person name="Fang M."/>
            <person name="Ma L."/>
            <person name="Zhao Y."/>
            <person name="Jiang S."/>
        </authorList>
    </citation>
    <scope>NUCLEOTIDE SEQUENCE [LARGE SCALE GENOMIC DNA]</scope>
    <source>
        <strain evidence="4">S2</strain>
        <tissue evidence="4">Leaf</tissue>
    </source>
</reference>
<evidence type="ECO:0000313" key="5">
    <source>
        <dbReference type="Proteomes" id="UP000327157"/>
    </source>
</evidence>
<dbReference type="EMBL" id="SMOL01000553">
    <property type="protein sequence ID" value="KAB2609412.1"/>
    <property type="molecule type" value="Genomic_DNA"/>
</dbReference>
<dbReference type="AlphaFoldDB" id="A0A5N5G7N3"/>
<dbReference type="InterPro" id="IPR056690">
    <property type="entry name" value="DUF7788"/>
</dbReference>
<dbReference type="OrthoDB" id="1158153at2759"/>
<dbReference type="Pfam" id="PF25043">
    <property type="entry name" value="DUF7788"/>
    <property type="match status" value="1"/>
</dbReference>
<name>A0A5N5G7N3_9ROSA</name>
<feature type="domain" description="DUF2828" evidence="2">
    <location>
        <begin position="10"/>
        <end position="97"/>
    </location>
</feature>
<feature type="domain" description="DUF2828" evidence="2">
    <location>
        <begin position="115"/>
        <end position="232"/>
    </location>
</feature>
<evidence type="ECO:0000259" key="3">
    <source>
        <dbReference type="Pfam" id="PF25043"/>
    </source>
</evidence>
<feature type="transmembrane region" description="Helical" evidence="1">
    <location>
        <begin position="503"/>
        <end position="522"/>
    </location>
</feature>
<dbReference type="PANTHER" id="PTHR31373:SF17">
    <property type="entry name" value="OS06G0652100 PROTEIN"/>
    <property type="match status" value="1"/>
</dbReference>
<sequence length="529" mass="60756">MAAKISSPSSSYGNPCLDMFFHVTQKYFEDDTEQASHNSRLLNHLKQLLPLAWSHNALITLKLISNLDSGKLYDEAFFSAVFWLHHNHPKTLLCNVSFKDSYVLIDILYSLLEGQDAAERLRRDPDYKLLHDQVMDLFVERLKSDIEKLKQNKLKLKLNDDVGNDIDDDVFVTEAAAWCVSTCPSVTKATRAVLLRESVERRLFSPESSVHSKEWERLTKEVLEPLTKYYNRRGIVGHKRCDDKKYMEKIAAGNFSGIKYDALLPHQIVLYAEDGSDIEQAAELQWKTMVEGMHLKGKFKNCLAVYHTTKYADKGVGRRMMMGLALLLSQLSEGPWKDKVITFGNSAKDQPLLCPIQGKDLKYKCEFMTTMESDLFVDYEKLFDIPEVAAIAKGSVKPEQMIKTVFVFSDTTIRRKFKDKAYGDDTVPHILFWIFGDLEDPSMPPKQHPGVYEYNLVKVFLDNGGEIVPRHLREAALSDKDYQTLAVVDRISTDQLILNPLDWGWIGLISFTVFVFSFLLIFRHRLHYL</sequence>
<dbReference type="PANTHER" id="PTHR31373">
    <property type="entry name" value="OS06G0652100 PROTEIN"/>
    <property type="match status" value="1"/>
</dbReference>
<protein>
    <submittedName>
        <fullName evidence="4">Uncharacterized protein</fullName>
    </submittedName>
</protein>
<keyword evidence="1" id="KW-0812">Transmembrane</keyword>
<gene>
    <name evidence="4" type="ORF">D8674_012580</name>
</gene>
<dbReference type="Pfam" id="PF11443">
    <property type="entry name" value="DUF2828"/>
    <property type="match status" value="2"/>
</dbReference>
<dbReference type="InterPro" id="IPR058580">
    <property type="entry name" value="DUF2828"/>
</dbReference>
<dbReference type="Proteomes" id="UP000327157">
    <property type="component" value="Chromosome 14"/>
</dbReference>
<evidence type="ECO:0000256" key="1">
    <source>
        <dbReference type="SAM" id="Phobius"/>
    </source>
</evidence>
<evidence type="ECO:0000259" key="2">
    <source>
        <dbReference type="Pfam" id="PF11443"/>
    </source>
</evidence>
<dbReference type="PIRSF" id="PIRSF015417">
    <property type="entry name" value="T31B5_30_vWA"/>
    <property type="match status" value="1"/>
</dbReference>
<evidence type="ECO:0000313" key="4">
    <source>
        <dbReference type="EMBL" id="KAB2609412.1"/>
    </source>
</evidence>
<reference evidence="4 5" key="1">
    <citation type="submission" date="2019-09" db="EMBL/GenBank/DDBJ databases">
        <authorList>
            <person name="Ou C."/>
        </authorList>
    </citation>
    <scope>NUCLEOTIDE SEQUENCE [LARGE SCALE GENOMIC DNA]</scope>
    <source>
        <strain evidence="4">S2</strain>
        <tissue evidence="4">Leaf</tissue>
    </source>
</reference>
<keyword evidence="5" id="KW-1185">Reference proteome</keyword>
<keyword evidence="1" id="KW-0472">Membrane</keyword>
<proteinExistence type="predicted"/>
<accession>A0A5N5G7N3</accession>
<comment type="caution">
    <text evidence="4">The sequence shown here is derived from an EMBL/GenBank/DDBJ whole genome shotgun (WGS) entry which is preliminary data.</text>
</comment>
<organism evidence="4 5">
    <name type="scientific">Pyrus ussuriensis x Pyrus communis</name>
    <dbReference type="NCBI Taxonomy" id="2448454"/>
    <lineage>
        <taxon>Eukaryota</taxon>
        <taxon>Viridiplantae</taxon>
        <taxon>Streptophyta</taxon>
        <taxon>Embryophyta</taxon>
        <taxon>Tracheophyta</taxon>
        <taxon>Spermatophyta</taxon>
        <taxon>Magnoliopsida</taxon>
        <taxon>eudicotyledons</taxon>
        <taxon>Gunneridae</taxon>
        <taxon>Pentapetalae</taxon>
        <taxon>rosids</taxon>
        <taxon>fabids</taxon>
        <taxon>Rosales</taxon>
        <taxon>Rosaceae</taxon>
        <taxon>Amygdaloideae</taxon>
        <taxon>Maleae</taxon>
        <taxon>Pyrus</taxon>
    </lineage>
</organism>
<reference evidence="5" key="2">
    <citation type="submission" date="2019-10" db="EMBL/GenBank/DDBJ databases">
        <title>A de novo genome assembly of a pear dwarfing rootstock.</title>
        <authorList>
            <person name="Wang F."/>
            <person name="Wang J."/>
            <person name="Li S."/>
            <person name="Zhang Y."/>
            <person name="Fang M."/>
            <person name="Ma L."/>
            <person name="Zhao Y."/>
            <person name="Jiang S."/>
        </authorList>
    </citation>
    <scope>NUCLEOTIDE SEQUENCE [LARGE SCALE GENOMIC DNA]</scope>
</reference>
<keyword evidence="1" id="KW-1133">Transmembrane helix</keyword>